<dbReference type="STRING" id="1526658.BHK69_05720"/>
<organism evidence="5 6">
    <name type="scientific">Bosea vaviloviae</name>
    <dbReference type="NCBI Taxonomy" id="1526658"/>
    <lineage>
        <taxon>Bacteria</taxon>
        <taxon>Pseudomonadati</taxon>
        <taxon>Pseudomonadota</taxon>
        <taxon>Alphaproteobacteria</taxon>
        <taxon>Hyphomicrobiales</taxon>
        <taxon>Boseaceae</taxon>
        <taxon>Bosea</taxon>
    </lineage>
</organism>
<dbReference type="InterPro" id="IPR000683">
    <property type="entry name" value="Gfo/Idh/MocA-like_OxRdtase_N"/>
</dbReference>
<comment type="similarity">
    <text evidence="1">Belongs to the Gfo/Idh/MocA family.</text>
</comment>
<evidence type="ECO:0000256" key="1">
    <source>
        <dbReference type="ARBA" id="ARBA00010928"/>
    </source>
</evidence>
<keyword evidence="6" id="KW-1185">Reference proteome</keyword>
<dbReference type="SUPFAM" id="SSF51735">
    <property type="entry name" value="NAD(P)-binding Rossmann-fold domains"/>
    <property type="match status" value="1"/>
</dbReference>
<evidence type="ECO:0000313" key="6">
    <source>
        <dbReference type="Proteomes" id="UP000094969"/>
    </source>
</evidence>
<dbReference type="OrthoDB" id="9801953at2"/>
<dbReference type="KEGG" id="bvv:BHK69_05720"/>
<dbReference type="RefSeq" id="WP_069689258.1">
    <property type="nucleotide sequence ID" value="NZ_CP017147.1"/>
</dbReference>
<evidence type="ECO:0000256" key="2">
    <source>
        <dbReference type="ARBA" id="ARBA00023002"/>
    </source>
</evidence>
<name>A0A1D7TY51_9HYPH</name>
<dbReference type="SUPFAM" id="SSF55347">
    <property type="entry name" value="Glyceraldehyde-3-phosphate dehydrogenase-like, C-terminal domain"/>
    <property type="match status" value="1"/>
</dbReference>
<accession>A0A1D7TY51</accession>
<dbReference type="AlphaFoldDB" id="A0A1D7TY51"/>
<dbReference type="InterPro" id="IPR050984">
    <property type="entry name" value="Gfo/Idh/MocA_domain"/>
</dbReference>
<protein>
    <recommendedName>
        <fullName evidence="7">Oxidoreductase</fullName>
    </recommendedName>
</protein>
<evidence type="ECO:0000259" key="4">
    <source>
        <dbReference type="Pfam" id="PF22725"/>
    </source>
</evidence>
<dbReference type="PANTHER" id="PTHR22604:SF105">
    <property type="entry name" value="TRANS-1,2-DIHYDROBENZENE-1,2-DIOL DEHYDROGENASE"/>
    <property type="match status" value="1"/>
</dbReference>
<dbReference type="EMBL" id="CP017147">
    <property type="protein sequence ID" value="AOO80037.1"/>
    <property type="molecule type" value="Genomic_DNA"/>
</dbReference>
<gene>
    <name evidence="5" type="ORF">BHK69_05720</name>
</gene>
<dbReference type="PANTHER" id="PTHR22604">
    <property type="entry name" value="OXIDOREDUCTASES"/>
    <property type="match status" value="1"/>
</dbReference>
<dbReference type="GO" id="GO:0000166">
    <property type="term" value="F:nucleotide binding"/>
    <property type="evidence" value="ECO:0007669"/>
    <property type="project" value="InterPro"/>
</dbReference>
<dbReference type="InterPro" id="IPR055170">
    <property type="entry name" value="GFO_IDH_MocA-like_dom"/>
</dbReference>
<evidence type="ECO:0000313" key="5">
    <source>
        <dbReference type="EMBL" id="AOO80037.1"/>
    </source>
</evidence>
<sequence>MDDTGSRPLRIGVLGAANIARAFTSGVAPSKTVTVVAVASRDAGKAQRFAQECGIPRSHGSYEALLADPEIDAIYNPLPNSLHAEWSIRAMEAGKHVLCEKPLAMTAAEARAMFAAATRLGRHLVEAYPYRAQPQTLKLRELLAEGAIGKVQLIRSSFGVAFSDPSNIRLKPEVGGGALLDAGSYAVSLALLAAGERPERVSAMARWSETGVDLSVVASLEFPSGALAQISCSFATAYHRNALIAGDAGTIETSYLNHPPAGGPPILTLRRGTTIAAVPEIVEVAPGNGFLAEAESFQRLVTQGVAQWTGATPAESIDIALTLDAIGQSARSGAAVTITG</sequence>
<evidence type="ECO:0008006" key="7">
    <source>
        <dbReference type="Google" id="ProtNLM"/>
    </source>
</evidence>
<dbReference type="GO" id="GO:0016491">
    <property type="term" value="F:oxidoreductase activity"/>
    <property type="evidence" value="ECO:0007669"/>
    <property type="project" value="UniProtKB-KW"/>
</dbReference>
<dbReference type="Pfam" id="PF01408">
    <property type="entry name" value="GFO_IDH_MocA"/>
    <property type="match status" value="1"/>
</dbReference>
<keyword evidence="2" id="KW-0560">Oxidoreductase</keyword>
<dbReference type="Proteomes" id="UP000094969">
    <property type="component" value="Chromosome"/>
</dbReference>
<proteinExistence type="inferred from homology"/>
<feature type="domain" description="GFO/IDH/MocA-like oxidoreductase" evidence="4">
    <location>
        <begin position="137"/>
        <end position="252"/>
    </location>
</feature>
<evidence type="ECO:0000259" key="3">
    <source>
        <dbReference type="Pfam" id="PF01408"/>
    </source>
</evidence>
<feature type="domain" description="Gfo/Idh/MocA-like oxidoreductase N-terminal" evidence="3">
    <location>
        <begin position="9"/>
        <end position="125"/>
    </location>
</feature>
<dbReference type="InterPro" id="IPR036291">
    <property type="entry name" value="NAD(P)-bd_dom_sf"/>
</dbReference>
<dbReference type="Gene3D" id="3.40.50.720">
    <property type="entry name" value="NAD(P)-binding Rossmann-like Domain"/>
    <property type="match status" value="1"/>
</dbReference>
<dbReference type="Gene3D" id="3.30.360.10">
    <property type="entry name" value="Dihydrodipicolinate Reductase, domain 2"/>
    <property type="match status" value="1"/>
</dbReference>
<reference evidence="5 6" key="1">
    <citation type="journal article" date="2015" name="Antonie Van Leeuwenhoek">
        <title>Bosea vaviloviae sp. nov., a new species of slow-growing rhizobia isolated from nodules of the relict species Vavilovia formosa (Stev.) Fed.</title>
        <authorList>
            <person name="Safronova V.I."/>
            <person name="Kuznetsova I.G."/>
            <person name="Sazanova A.L."/>
            <person name="Kimeklis A.K."/>
            <person name="Belimov A.A."/>
            <person name="Andronov E.E."/>
            <person name="Pinaev A.G."/>
            <person name="Chizhevskaya E.P."/>
            <person name="Pukhaev A.R."/>
            <person name="Popov K.P."/>
            <person name="Willems A."/>
            <person name="Tikhonovich I.A."/>
        </authorList>
    </citation>
    <scope>NUCLEOTIDE SEQUENCE [LARGE SCALE GENOMIC DNA]</scope>
    <source>
        <strain evidence="5 6">Vaf18</strain>
    </source>
</reference>
<dbReference type="Pfam" id="PF22725">
    <property type="entry name" value="GFO_IDH_MocA_C3"/>
    <property type="match status" value="1"/>
</dbReference>